<evidence type="ECO:0000256" key="2">
    <source>
        <dbReference type="ARBA" id="ARBA00022679"/>
    </source>
</evidence>
<dbReference type="SUPFAM" id="SSF52151">
    <property type="entry name" value="FabD/lysophospholipase-like"/>
    <property type="match status" value="1"/>
</dbReference>
<evidence type="ECO:0000256" key="1">
    <source>
        <dbReference type="ARBA" id="ARBA00013258"/>
    </source>
</evidence>
<dbReference type="SMART" id="SM00827">
    <property type="entry name" value="PKS_AT"/>
    <property type="match status" value="1"/>
</dbReference>
<dbReference type="PANTHER" id="PTHR42681:SF1">
    <property type="entry name" value="MALONYL-COA-ACYL CARRIER PROTEIN TRANSACYLASE, MITOCHONDRIAL"/>
    <property type="match status" value="1"/>
</dbReference>
<dbReference type="GO" id="GO:0005739">
    <property type="term" value="C:mitochondrion"/>
    <property type="evidence" value="ECO:0007669"/>
    <property type="project" value="TreeGrafter"/>
</dbReference>
<dbReference type="InterPro" id="IPR016036">
    <property type="entry name" value="Malonyl_transacylase_ACP-bd"/>
</dbReference>
<keyword evidence="3" id="KW-0012">Acyltransferase</keyword>
<dbReference type="InterPro" id="IPR016035">
    <property type="entry name" value="Acyl_Trfase/lysoPLipase"/>
</dbReference>
<dbReference type="EMBL" id="MCFD01000001">
    <property type="protein sequence ID" value="ORX73775.1"/>
    <property type="molecule type" value="Genomic_DNA"/>
</dbReference>
<dbReference type="InterPro" id="IPR014043">
    <property type="entry name" value="Acyl_transferase_dom"/>
</dbReference>
<name>A0A1Y1WK80_9FUNG</name>
<comment type="catalytic activity">
    <reaction evidence="4">
        <text>holo-[ACP] + malonyl-CoA = malonyl-[ACP] + CoA</text>
        <dbReference type="Rhea" id="RHEA:41792"/>
        <dbReference type="Rhea" id="RHEA-COMP:9623"/>
        <dbReference type="Rhea" id="RHEA-COMP:9685"/>
        <dbReference type="ChEBI" id="CHEBI:57287"/>
        <dbReference type="ChEBI" id="CHEBI:57384"/>
        <dbReference type="ChEBI" id="CHEBI:64479"/>
        <dbReference type="ChEBI" id="CHEBI:78449"/>
        <dbReference type="EC" id="2.3.1.39"/>
    </reaction>
</comment>
<dbReference type="AlphaFoldDB" id="A0A1Y1WK80"/>
<evidence type="ECO:0000256" key="4">
    <source>
        <dbReference type="ARBA" id="ARBA00048462"/>
    </source>
</evidence>
<dbReference type="InterPro" id="IPR001227">
    <property type="entry name" value="Ac_transferase_dom_sf"/>
</dbReference>
<keyword evidence="7" id="KW-1185">Reference proteome</keyword>
<dbReference type="Proteomes" id="UP000193922">
    <property type="component" value="Unassembled WGS sequence"/>
</dbReference>
<dbReference type="OrthoDB" id="541883at2759"/>
<keyword evidence="2 6" id="KW-0808">Transferase</keyword>
<dbReference type="Gene3D" id="3.30.70.250">
    <property type="entry name" value="Malonyl-CoA ACP transacylase, ACP-binding"/>
    <property type="match status" value="1"/>
</dbReference>
<evidence type="ECO:0000259" key="5">
    <source>
        <dbReference type="SMART" id="SM00827"/>
    </source>
</evidence>
<sequence>MKLARALAALRRPSSGTSARLYSDTARKLQMYRNERALIFPGQGSQVVGMGKDLYETFPASKQVFEEVDEVLGFKLSSLMFEGNQAELTLTKNAQPAIVTVSVAATRALEHATGLKAEEMYAYTMGHSVGEFSALIVAGVVSLEDGIRLIRTRGESMQDAVKEREYAMSACMLRRATVADVVAEVDRIQHTEVANELGAGEVVQVANINSSSQIVLSGSKKAVERAIGVLHAKRLAMRAINLPVSAPFHCKLMTPASEALEKRIGELKPVRGPDEWLMPVISNVTARPYQTAADVEELLVRQVDNTVQWLQSMEYLKQHGVQRWGAMAPGNVVGNLASKEYAKDIVRRLSDVAAIHDFAAVLRRQQERGY</sequence>
<evidence type="ECO:0000313" key="7">
    <source>
        <dbReference type="Proteomes" id="UP000193922"/>
    </source>
</evidence>
<dbReference type="Gene3D" id="3.40.366.10">
    <property type="entry name" value="Malonyl-Coenzyme A Acyl Carrier Protein, domain 2"/>
    <property type="match status" value="1"/>
</dbReference>
<dbReference type="STRING" id="61395.A0A1Y1WK80"/>
<dbReference type="RefSeq" id="XP_040746986.1">
    <property type="nucleotide sequence ID" value="XM_040891592.1"/>
</dbReference>
<accession>A0A1Y1WK80</accession>
<dbReference type="EC" id="2.3.1.39" evidence="1"/>
<dbReference type="GeneID" id="63808240"/>
<evidence type="ECO:0000256" key="3">
    <source>
        <dbReference type="ARBA" id="ARBA00023315"/>
    </source>
</evidence>
<dbReference type="GO" id="GO:0006633">
    <property type="term" value="P:fatty acid biosynthetic process"/>
    <property type="evidence" value="ECO:0007669"/>
    <property type="project" value="TreeGrafter"/>
</dbReference>
<dbReference type="Pfam" id="PF00698">
    <property type="entry name" value="Acyl_transf_1"/>
    <property type="match status" value="1"/>
</dbReference>
<gene>
    <name evidence="6" type="ORF">DL89DRAFT_3721</name>
</gene>
<comment type="caution">
    <text evidence="6">The sequence shown here is derived from an EMBL/GenBank/DDBJ whole genome shotgun (WGS) entry which is preliminary data.</text>
</comment>
<proteinExistence type="predicted"/>
<evidence type="ECO:0000313" key="6">
    <source>
        <dbReference type="EMBL" id="ORX73775.1"/>
    </source>
</evidence>
<dbReference type="SUPFAM" id="SSF55048">
    <property type="entry name" value="Probable ACP-binding domain of malonyl-CoA ACP transacylase"/>
    <property type="match status" value="1"/>
</dbReference>
<protein>
    <recommendedName>
        <fullName evidence="1">[acyl-carrier-protein] S-malonyltransferase</fullName>
        <ecNumber evidence="1">2.3.1.39</ecNumber>
    </recommendedName>
</protein>
<dbReference type="InterPro" id="IPR050858">
    <property type="entry name" value="Mal-CoA-ACP_Trans/PKS_FabD"/>
</dbReference>
<dbReference type="GO" id="GO:0004314">
    <property type="term" value="F:[acyl-carrier-protein] S-malonyltransferase activity"/>
    <property type="evidence" value="ECO:0007669"/>
    <property type="project" value="UniProtKB-EC"/>
</dbReference>
<feature type="domain" description="Malonyl-CoA:ACP transacylase (MAT)" evidence="5">
    <location>
        <begin position="39"/>
        <end position="366"/>
    </location>
</feature>
<organism evidence="6 7">
    <name type="scientific">Linderina pennispora</name>
    <dbReference type="NCBI Taxonomy" id="61395"/>
    <lineage>
        <taxon>Eukaryota</taxon>
        <taxon>Fungi</taxon>
        <taxon>Fungi incertae sedis</taxon>
        <taxon>Zoopagomycota</taxon>
        <taxon>Kickxellomycotina</taxon>
        <taxon>Kickxellomycetes</taxon>
        <taxon>Kickxellales</taxon>
        <taxon>Kickxellaceae</taxon>
        <taxon>Linderina</taxon>
    </lineage>
</organism>
<dbReference type="PANTHER" id="PTHR42681">
    <property type="entry name" value="MALONYL-COA-ACYL CARRIER PROTEIN TRANSACYLASE, MITOCHONDRIAL"/>
    <property type="match status" value="1"/>
</dbReference>
<reference evidence="6 7" key="1">
    <citation type="submission" date="2016-07" db="EMBL/GenBank/DDBJ databases">
        <title>Pervasive Adenine N6-methylation of Active Genes in Fungi.</title>
        <authorList>
            <consortium name="DOE Joint Genome Institute"/>
            <person name="Mondo S.J."/>
            <person name="Dannebaum R.O."/>
            <person name="Kuo R.C."/>
            <person name="Labutti K."/>
            <person name="Haridas S."/>
            <person name="Kuo A."/>
            <person name="Salamov A."/>
            <person name="Ahrendt S.R."/>
            <person name="Lipzen A."/>
            <person name="Sullivan W."/>
            <person name="Andreopoulos W.B."/>
            <person name="Clum A."/>
            <person name="Lindquist E."/>
            <person name="Daum C."/>
            <person name="Ramamoorthy G.K."/>
            <person name="Gryganskyi A."/>
            <person name="Culley D."/>
            <person name="Magnuson J.K."/>
            <person name="James T.Y."/>
            <person name="O'Malley M.A."/>
            <person name="Stajich J.E."/>
            <person name="Spatafora J.W."/>
            <person name="Visel A."/>
            <person name="Grigoriev I.V."/>
        </authorList>
    </citation>
    <scope>NUCLEOTIDE SEQUENCE [LARGE SCALE GENOMIC DNA]</scope>
    <source>
        <strain evidence="6 7">ATCC 12442</strain>
    </source>
</reference>